<dbReference type="EMBL" id="JASSZA010000021">
    <property type="protein sequence ID" value="KAK2085115.1"/>
    <property type="molecule type" value="Genomic_DNA"/>
</dbReference>
<evidence type="ECO:0000313" key="3">
    <source>
        <dbReference type="Proteomes" id="UP001266305"/>
    </source>
</evidence>
<evidence type="ECO:0000313" key="2">
    <source>
        <dbReference type="EMBL" id="KAK2085115.1"/>
    </source>
</evidence>
<organism evidence="2 3">
    <name type="scientific">Saguinus oedipus</name>
    <name type="common">Cotton-top tamarin</name>
    <name type="synonym">Oedipomidas oedipus</name>
    <dbReference type="NCBI Taxonomy" id="9490"/>
    <lineage>
        <taxon>Eukaryota</taxon>
        <taxon>Metazoa</taxon>
        <taxon>Chordata</taxon>
        <taxon>Craniata</taxon>
        <taxon>Vertebrata</taxon>
        <taxon>Euteleostomi</taxon>
        <taxon>Mammalia</taxon>
        <taxon>Eutheria</taxon>
        <taxon>Euarchontoglires</taxon>
        <taxon>Primates</taxon>
        <taxon>Haplorrhini</taxon>
        <taxon>Platyrrhini</taxon>
        <taxon>Cebidae</taxon>
        <taxon>Callitrichinae</taxon>
        <taxon>Saguinus</taxon>
    </lineage>
</organism>
<proteinExistence type="predicted"/>
<keyword evidence="3" id="KW-1185">Reference proteome</keyword>
<sequence>MRLPHPTHTPREPTTSLSPGAETTTAWASAGKFPAGVLPGGRPARRSRLVRGVDAAAQELVAAATVAANKG</sequence>
<dbReference type="Proteomes" id="UP001266305">
    <property type="component" value="Unassembled WGS sequence"/>
</dbReference>
<protein>
    <submittedName>
        <fullName evidence="2">Uncharacterized protein</fullName>
    </submittedName>
</protein>
<gene>
    <name evidence="2" type="ORF">P7K49_036415</name>
</gene>
<evidence type="ECO:0000256" key="1">
    <source>
        <dbReference type="SAM" id="MobiDB-lite"/>
    </source>
</evidence>
<reference evidence="2 3" key="1">
    <citation type="submission" date="2023-05" db="EMBL/GenBank/DDBJ databases">
        <title>B98-5 Cell Line De Novo Hybrid Assembly: An Optical Mapping Approach.</title>
        <authorList>
            <person name="Kananen K."/>
            <person name="Auerbach J.A."/>
            <person name="Kautto E."/>
            <person name="Blachly J.S."/>
        </authorList>
    </citation>
    <scope>NUCLEOTIDE SEQUENCE [LARGE SCALE GENOMIC DNA]</scope>
    <source>
        <strain evidence="2">B95-8</strain>
        <tissue evidence="2">Cell line</tissue>
    </source>
</reference>
<name>A0ABQ9TK16_SAGOE</name>
<comment type="caution">
    <text evidence="2">The sequence shown here is derived from an EMBL/GenBank/DDBJ whole genome shotgun (WGS) entry which is preliminary data.</text>
</comment>
<accession>A0ABQ9TK16</accession>
<feature type="non-terminal residue" evidence="2">
    <location>
        <position position="71"/>
    </location>
</feature>
<feature type="region of interest" description="Disordered" evidence="1">
    <location>
        <begin position="1"/>
        <end position="22"/>
    </location>
</feature>